<evidence type="ECO:0000313" key="2">
    <source>
        <dbReference type="Proteomes" id="UP000004169"/>
    </source>
</evidence>
<keyword evidence="2" id="KW-1185">Reference proteome</keyword>
<name>H8FPW8_MAGML</name>
<protein>
    <submittedName>
        <fullName evidence="1">Uncharacterized protein</fullName>
    </submittedName>
</protein>
<sequence>MPTRVVLGMENLPKDVNLQM</sequence>
<accession>H8FPW8</accession>
<dbReference type="Proteomes" id="UP000004169">
    <property type="component" value="Unassembled WGS sequence"/>
</dbReference>
<proteinExistence type="predicted"/>
<evidence type="ECO:0000313" key="1">
    <source>
        <dbReference type="EMBL" id="CCG40406.1"/>
    </source>
</evidence>
<organism evidence="1 2">
    <name type="scientific">Magnetospirillum molischianum DSM 120</name>
    <dbReference type="NCBI Taxonomy" id="1150626"/>
    <lineage>
        <taxon>Bacteria</taxon>
        <taxon>Pseudomonadati</taxon>
        <taxon>Pseudomonadota</taxon>
        <taxon>Alphaproteobacteria</taxon>
        <taxon>Rhodospirillales</taxon>
        <taxon>Rhodospirillaceae</taxon>
        <taxon>Magnetospirillum</taxon>
    </lineage>
</organism>
<dbReference type="AlphaFoldDB" id="H8FPW8"/>
<comment type="caution">
    <text evidence="1">The sequence shown here is derived from an EMBL/GenBank/DDBJ whole genome shotgun (WGS) entry which is preliminary data.</text>
</comment>
<dbReference type="EMBL" id="CAHP01000012">
    <property type="protein sequence ID" value="CCG40406.1"/>
    <property type="molecule type" value="Genomic_DNA"/>
</dbReference>
<dbReference type="STRING" id="1150626.PHAMO_20092"/>
<gene>
    <name evidence="1" type="ORF">PHAMO_20092</name>
</gene>
<reference evidence="1 2" key="1">
    <citation type="journal article" date="2012" name="J. Bacteriol.">
        <title>Draft Genome Sequence of the Purple Photosynthetic Bacterium Phaeospirillum molischianum DSM120, a Particularly Versatile Bacterium.</title>
        <authorList>
            <person name="Duquesne K."/>
            <person name="Prima V."/>
            <person name="Ji B."/>
            <person name="Rouy Z."/>
            <person name="Medigue C."/>
            <person name="Talla E."/>
            <person name="Sturgis J.N."/>
        </authorList>
    </citation>
    <scope>NUCLEOTIDE SEQUENCE [LARGE SCALE GENOMIC DNA]</scope>
    <source>
        <strain evidence="2">DSM120</strain>
    </source>
</reference>